<dbReference type="Pfam" id="PF07969">
    <property type="entry name" value="Amidohydro_3"/>
    <property type="match status" value="1"/>
</dbReference>
<evidence type="ECO:0000313" key="5">
    <source>
        <dbReference type="Proteomes" id="UP000481598"/>
    </source>
</evidence>
<dbReference type="Gene3D" id="3.20.20.140">
    <property type="entry name" value="Metal-dependent hydrolases"/>
    <property type="match status" value="1"/>
</dbReference>
<dbReference type="InterPro" id="IPR033932">
    <property type="entry name" value="YtcJ-like"/>
</dbReference>
<dbReference type="AlphaFoldDB" id="A0A2D1TXV0"/>
<organism evidence="2 4">
    <name type="scientific">Collinsella aerofaciens</name>
    <dbReference type="NCBI Taxonomy" id="74426"/>
    <lineage>
        <taxon>Bacteria</taxon>
        <taxon>Bacillati</taxon>
        <taxon>Actinomycetota</taxon>
        <taxon>Coriobacteriia</taxon>
        <taxon>Coriobacteriales</taxon>
        <taxon>Coriobacteriaceae</taxon>
        <taxon>Collinsella</taxon>
    </lineage>
</organism>
<dbReference type="Proteomes" id="UP000481598">
    <property type="component" value="Unassembled WGS sequence"/>
</dbReference>
<gene>
    <name evidence="2" type="ORF">CSV91_06075</name>
    <name evidence="3" type="ORF">GT635_01510</name>
</gene>
<dbReference type="Gene3D" id="3.10.310.70">
    <property type="match status" value="1"/>
</dbReference>
<dbReference type="KEGG" id="caer:CSV91_06075"/>
<dbReference type="InterPro" id="IPR011059">
    <property type="entry name" value="Metal-dep_hydrolase_composite"/>
</dbReference>
<protein>
    <submittedName>
        <fullName evidence="3">Amidohydrolase family protein</fullName>
    </submittedName>
</protein>
<dbReference type="RefSeq" id="WP_099432183.1">
    <property type="nucleotide sequence ID" value="NZ_CP024160.1"/>
</dbReference>
<proteinExistence type="predicted"/>
<dbReference type="EMBL" id="WWTB01000002">
    <property type="protein sequence ID" value="MZJ85146.1"/>
    <property type="molecule type" value="Genomic_DNA"/>
</dbReference>
<evidence type="ECO:0000259" key="1">
    <source>
        <dbReference type="Pfam" id="PF07969"/>
    </source>
</evidence>
<evidence type="ECO:0000313" key="4">
    <source>
        <dbReference type="Proteomes" id="UP000225608"/>
    </source>
</evidence>
<accession>A0A2D1TXV0</accession>
<dbReference type="GO" id="GO:0016810">
    <property type="term" value="F:hydrolase activity, acting on carbon-nitrogen (but not peptide) bonds"/>
    <property type="evidence" value="ECO:0007669"/>
    <property type="project" value="InterPro"/>
</dbReference>
<evidence type="ECO:0000313" key="2">
    <source>
        <dbReference type="EMBL" id="ATP54145.1"/>
    </source>
</evidence>
<dbReference type="Gene3D" id="2.30.40.10">
    <property type="entry name" value="Urease, subunit C, domain 1"/>
    <property type="match status" value="1"/>
</dbReference>
<sequence>MDKADLVIKSNAVFTGDGLAPFKGGVAVAGDRIVACGEDKYLDAFIGPDTEVRDYGDKLVMPGIIDSHTHYAQGAFVSDPDFAVNLIDCTSFEQCMERVQAFAEDHPNNEWIVGYQVIQFQWDVPEMPTAAMIDEYISDRPVFLQQVDVHTFSANTCAIEKIGITAETPDPSGGKILRDEAGNPTGVFSNNAGALFLDEVYNPAPEVASASFAKTAHRANALGITTVGMVNPTFVSMDNPYKFLAELNRKGEHPLRVFMYTDLFENEAMTLEEIRAKYDFPGTQVEWHGFKQFIDGVCSDHTAWMLEPYANAPETCGEPAEEPERVRKAILKALEWGVDTRIHAIGDRSVRFILDCFEEGEKRYGLMGCRHSMEHNETVQPEDLPRYAELGVCPAMQPWHMLLDMADLAKDDAVGPERAALSWPIHSLLASGACVHLGSDFPVVGLEPMEEVYGAVYRMLEDGSNPEGWFPEERITMAEALRAYTYGAAYAMHAEDRIGTLACGKQADICVLDRNLFTCEPAEVLEATAALTMIAGKVVFEA</sequence>
<evidence type="ECO:0000313" key="3">
    <source>
        <dbReference type="EMBL" id="MZJ85146.1"/>
    </source>
</evidence>
<dbReference type="PANTHER" id="PTHR22642">
    <property type="entry name" value="IMIDAZOLONEPROPIONASE"/>
    <property type="match status" value="1"/>
</dbReference>
<keyword evidence="3" id="KW-0378">Hydrolase</keyword>
<dbReference type="EMBL" id="CP024160">
    <property type="protein sequence ID" value="ATP54145.1"/>
    <property type="molecule type" value="Genomic_DNA"/>
</dbReference>
<reference evidence="3 5" key="2">
    <citation type="journal article" date="2019" name="Nat. Med.">
        <title>A library of human gut bacterial isolates paired with longitudinal multiomics data enables mechanistic microbiome research.</title>
        <authorList>
            <person name="Poyet M."/>
            <person name="Groussin M."/>
            <person name="Gibbons S.M."/>
            <person name="Avila-Pacheco J."/>
            <person name="Jiang X."/>
            <person name="Kearney S.M."/>
            <person name="Perrotta A.R."/>
            <person name="Berdy B."/>
            <person name="Zhao S."/>
            <person name="Lieberman T.D."/>
            <person name="Swanson P.K."/>
            <person name="Smith M."/>
            <person name="Roesemann S."/>
            <person name="Alexander J.E."/>
            <person name="Rich S.A."/>
            <person name="Livny J."/>
            <person name="Vlamakis H."/>
            <person name="Clish C."/>
            <person name="Bullock K."/>
            <person name="Deik A."/>
            <person name="Scott J."/>
            <person name="Pierce K.A."/>
            <person name="Xavier R.J."/>
            <person name="Alm E.J."/>
        </authorList>
    </citation>
    <scope>NUCLEOTIDE SEQUENCE [LARGE SCALE GENOMIC DNA]</scope>
    <source>
        <strain evidence="3 5">BIOML-A10</strain>
    </source>
</reference>
<feature type="domain" description="Amidohydrolase 3" evidence="1">
    <location>
        <begin position="51"/>
        <end position="540"/>
    </location>
</feature>
<dbReference type="SUPFAM" id="SSF51556">
    <property type="entry name" value="Metallo-dependent hydrolases"/>
    <property type="match status" value="1"/>
</dbReference>
<name>A0A2D1TXV0_9ACTN</name>
<dbReference type="CDD" id="cd01300">
    <property type="entry name" value="YtcJ_like"/>
    <property type="match status" value="1"/>
</dbReference>
<dbReference type="InterPro" id="IPR013108">
    <property type="entry name" value="Amidohydro_3"/>
</dbReference>
<dbReference type="Proteomes" id="UP000225608">
    <property type="component" value="Chromosome"/>
</dbReference>
<dbReference type="PANTHER" id="PTHR22642:SF2">
    <property type="entry name" value="PROTEIN LONG AFTER FAR-RED 3"/>
    <property type="match status" value="1"/>
</dbReference>
<reference evidence="2 4" key="1">
    <citation type="submission" date="2017-10" db="EMBL/GenBank/DDBJ databases">
        <title>Complete genome sequence of Collinsella aerofaciens isolated from the gut of a healthy adult Indian.</title>
        <authorList>
            <person name="Bag S."/>
            <person name="Ghosh T.S."/>
            <person name="Das B."/>
        </authorList>
    </citation>
    <scope>NUCLEOTIDE SEQUENCE [LARGE SCALE GENOMIC DNA]</scope>
    <source>
        <strain evidence="2">Indica</strain>
        <strain evidence="4">indica</strain>
    </source>
</reference>
<dbReference type="InterPro" id="IPR032466">
    <property type="entry name" value="Metal_Hydrolase"/>
</dbReference>
<dbReference type="SUPFAM" id="SSF51338">
    <property type="entry name" value="Composite domain of metallo-dependent hydrolases"/>
    <property type="match status" value="1"/>
</dbReference>